<dbReference type="Proteomes" id="UP000593563">
    <property type="component" value="Unassembled WGS sequence"/>
</dbReference>
<gene>
    <name evidence="1" type="ORF">AG4045_016314</name>
</gene>
<dbReference type="GO" id="GO:0006952">
    <property type="term" value="P:defense response"/>
    <property type="evidence" value="ECO:0007669"/>
    <property type="project" value="InterPro"/>
</dbReference>
<keyword evidence="2" id="KW-1185">Reference proteome</keyword>
<accession>A0A6L5BAD5</accession>
<evidence type="ECO:0000313" key="1">
    <source>
        <dbReference type="EMBL" id="KAF1001552.1"/>
    </source>
</evidence>
<dbReference type="PANTHER" id="PTHR46898">
    <property type="entry name" value="SENESCENCE-ASSOCIATED CARBOXYLESTERASE 101"/>
    <property type="match status" value="1"/>
</dbReference>
<name>A0A6L5BAD5_APIGR</name>
<dbReference type="AlphaFoldDB" id="A0A6L5BAD5"/>
<comment type="caution">
    <text evidence="1">The sequence shown here is derived from an EMBL/GenBank/DDBJ whole genome shotgun (WGS) entry which is preliminary data.</text>
</comment>
<organism evidence="1 2">
    <name type="scientific">Apium graveolens</name>
    <name type="common">Celery</name>
    <dbReference type="NCBI Taxonomy" id="4045"/>
    <lineage>
        <taxon>Eukaryota</taxon>
        <taxon>Viridiplantae</taxon>
        <taxon>Streptophyta</taxon>
        <taxon>Embryophyta</taxon>
        <taxon>Tracheophyta</taxon>
        <taxon>Spermatophyta</taxon>
        <taxon>Magnoliopsida</taxon>
        <taxon>eudicotyledons</taxon>
        <taxon>Gunneridae</taxon>
        <taxon>Pentapetalae</taxon>
        <taxon>asterids</taxon>
        <taxon>campanulids</taxon>
        <taxon>Apiales</taxon>
        <taxon>Apiaceae</taxon>
        <taxon>Apioideae</taxon>
        <taxon>apioid superclade</taxon>
        <taxon>Apieae</taxon>
        <taxon>Apium</taxon>
    </lineage>
</organism>
<evidence type="ECO:0000313" key="2">
    <source>
        <dbReference type="Proteomes" id="UP000593563"/>
    </source>
</evidence>
<dbReference type="InterPro" id="IPR044603">
    <property type="entry name" value="SAG101-like"/>
</dbReference>
<reference evidence="1" key="1">
    <citation type="submission" date="2020-01" db="EMBL/GenBank/DDBJ databases">
        <title>The Celery Genome Sequence Reveals Sequential Paleo-tetraploidization, Resistance Gene Elimination, Karyotype Evolution, and Functional Innovation in Apiales.</title>
        <authorList>
            <person name="Song X."/>
        </authorList>
    </citation>
    <scope>NUCLEOTIDE SEQUENCE</scope>
    <source>
        <tissue evidence="1">Leaf</tissue>
    </source>
</reference>
<dbReference type="PANTHER" id="PTHR46898:SF3">
    <property type="entry name" value="FUNGAL LIPASE-LIKE DOMAIN-CONTAINING PROTEIN"/>
    <property type="match status" value="1"/>
</dbReference>
<sequence length="148" mass="16551">MDKNTKRPVCLTFGSPLLGDDGLHKIISGRPSWISCFVHVVSKQDQFPGLFISSHNTIVSSEPSSEPSRRYKPFGLYLFCSETGVACFSEPEFVLELLRALNSKNMQLTDYGLVLEGLKDKAIVKDRHVGEWNNNPLRTGIILKLQAI</sequence>
<dbReference type="GO" id="GO:0052689">
    <property type="term" value="F:carboxylic ester hydrolase activity"/>
    <property type="evidence" value="ECO:0007669"/>
    <property type="project" value="InterPro"/>
</dbReference>
<protein>
    <submittedName>
        <fullName evidence="1">Uncharacterized protein</fullName>
    </submittedName>
</protein>
<proteinExistence type="predicted"/>
<dbReference type="EMBL" id="WRXP01003833">
    <property type="protein sequence ID" value="KAF1001552.1"/>
    <property type="molecule type" value="Genomic_DNA"/>
</dbReference>